<dbReference type="InterPro" id="IPR007484">
    <property type="entry name" value="Peptidase_M28"/>
</dbReference>
<dbReference type="AlphaFoldDB" id="A0A1J5TG82"/>
<reference evidence="3" key="1">
    <citation type="submission" date="2016-10" db="EMBL/GenBank/DDBJ databases">
        <title>Sequence of Gallionella enrichment culture.</title>
        <authorList>
            <person name="Poehlein A."/>
            <person name="Muehling M."/>
            <person name="Daniel R."/>
        </authorList>
    </citation>
    <scope>NUCLEOTIDE SEQUENCE</scope>
</reference>
<name>A0A1J5TG82_9ZZZZ</name>
<evidence type="ECO:0000259" key="1">
    <source>
        <dbReference type="Pfam" id="PF02225"/>
    </source>
</evidence>
<dbReference type="InterPro" id="IPR003137">
    <property type="entry name" value="PA_domain"/>
</dbReference>
<dbReference type="PANTHER" id="PTHR12147:SF26">
    <property type="entry name" value="PEPTIDASE M28 DOMAIN-CONTAINING PROTEIN"/>
    <property type="match status" value="1"/>
</dbReference>
<dbReference type="Pfam" id="PF02225">
    <property type="entry name" value="PA"/>
    <property type="match status" value="1"/>
</dbReference>
<evidence type="ECO:0000259" key="2">
    <source>
        <dbReference type="Pfam" id="PF04389"/>
    </source>
</evidence>
<dbReference type="EC" id="3.4.24.-" evidence="3"/>
<dbReference type="EMBL" id="MLJW01000016">
    <property type="protein sequence ID" value="OIR12708.1"/>
    <property type="molecule type" value="Genomic_DNA"/>
</dbReference>
<evidence type="ECO:0000313" key="3">
    <source>
        <dbReference type="EMBL" id="OIR12708.1"/>
    </source>
</evidence>
<organism evidence="3">
    <name type="scientific">mine drainage metagenome</name>
    <dbReference type="NCBI Taxonomy" id="410659"/>
    <lineage>
        <taxon>unclassified sequences</taxon>
        <taxon>metagenomes</taxon>
        <taxon>ecological metagenomes</taxon>
    </lineage>
</organism>
<comment type="caution">
    <text evidence="3">The sequence shown here is derived from an EMBL/GenBank/DDBJ whole genome shotgun (WGS) entry which is preliminary data.</text>
</comment>
<dbReference type="GO" id="GO:0008235">
    <property type="term" value="F:metalloexopeptidase activity"/>
    <property type="evidence" value="ECO:0007669"/>
    <property type="project" value="InterPro"/>
</dbReference>
<feature type="domain" description="PA" evidence="1">
    <location>
        <begin position="142"/>
        <end position="217"/>
    </location>
</feature>
<sequence length="516" mass="57785">MKKTLLLYCCFAAVTASAQSNDEAAQKFAGIINPTALKEKLSVIASAEMEGRETATPGQKRAAAYIEDQFKKFGLKPGNGNSYQQIYPVYQDELVDKKFQVNGKTFEWDKDYIFSMQNLPEGDWTYNNIVFAGYGLTDNAQKINDYANIDVKGKIVMVLDGLPDNYKVPKTQGRRGFGGPGSTYAKAITARTKGAVGIIIISKDFPKKMPTSTKGNMYLTKQTTASSFINISVSEEVASAILGSTSTMSSDQLKETVKAVYVSEIKIVATKTTDNLESSNVIGILPGTDKKDEYVFLTGHYDHLGKRGDVIYYGADDDGSGTTSVLQMAEAFTTAARKGYKPRRTIVFMTVSGEEKGLWGSQYYSEHPIFPLEKTSVDLNTDMDGRVDTERKLPDTLNYIYVIGHDKLSSELPIINEAANNKYTKLTLDYKFDDPNDNERIYYRSDHYNFARKGVPVLFFYDGMLLADYHKPTDTVDKINFDLMSKRVQLVYYTAWDMANRDNMLQRDTPLNMPSR</sequence>
<dbReference type="Pfam" id="PF04389">
    <property type="entry name" value="Peptidase_M28"/>
    <property type="match status" value="1"/>
</dbReference>
<proteinExistence type="predicted"/>
<dbReference type="Gene3D" id="3.40.630.10">
    <property type="entry name" value="Zn peptidases"/>
    <property type="match status" value="2"/>
</dbReference>
<gene>
    <name evidence="3" type="primary">lieA</name>
    <name evidence="3" type="ORF">GALL_57750</name>
</gene>
<dbReference type="GO" id="GO:0006508">
    <property type="term" value="P:proteolysis"/>
    <property type="evidence" value="ECO:0007669"/>
    <property type="project" value="InterPro"/>
</dbReference>
<feature type="domain" description="Peptidase M28" evidence="2">
    <location>
        <begin position="280"/>
        <end position="492"/>
    </location>
</feature>
<dbReference type="InterPro" id="IPR045175">
    <property type="entry name" value="M28_fam"/>
</dbReference>
<dbReference type="SUPFAM" id="SSF53187">
    <property type="entry name" value="Zn-dependent exopeptidases"/>
    <property type="match status" value="1"/>
</dbReference>
<dbReference type="Gene3D" id="3.50.30.30">
    <property type="match status" value="1"/>
</dbReference>
<accession>A0A1J5TG82</accession>
<keyword evidence="3" id="KW-0378">Hydrolase</keyword>
<dbReference type="SUPFAM" id="SSF52025">
    <property type="entry name" value="PA domain"/>
    <property type="match status" value="1"/>
</dbReference>
<dbReference type="InterPro" id="IPR046450">
    <property type="entry name" value="PA_dom_sf"/>
</dbReference>
<dbReference type="PANTHER" id="PTHR12147">
    <property type="entry name" value="METALLOPEPTIDASE M28 FAMILY MEMBER"/>
    <property type="match status" value="1"/>
</dbReference>
<protein>
    <submittedName>
        <fullName evidence="3">Leupeptin-inactivating enzyme 1</fullName>
        <ecNumber evidence="3">3.4.24.-</ecNumber>
    </submittedName>
</protein>